<evidence type="ECO:0000256" key="13">
    <source>
        <dbReference type="ARBA" id="ARBA00023204"/>
    </source>
</evidence>
<dbReference type="InterPro" id="IPR014001">
    <property type="entry name" value="Helicase_ATP-bd"/>
</dbReference>
<dbReference type="GO" id="GO:0006260">
    <property type="term" value="P:DNA replication"/>
    <property type="evidence" value="ECO:0007669"/>
    <property type="project" value="InterPro"/>
</dbReference>
<dbReference type="Gene3D" id="3.40.50.300">
    <property type="entry name" value="P-loop containing nucleotide triphosphate hydrolases"/>
    <property type="match status" value="2"/>
</dbReference>
<feature type="domain" description="Helicase ATP-binding" evidence="18">
    <location>
        <begin position="25"/>
        <end position="194"/>
    </location>
</feature>
<evidence type="ECO:0000256" key="9">
    <source>
        <dbReference type="ARBA" id="ARBA00022833"/>
    </source>
</evidence>
<keyword evidence="11" id="KW-0238">DNA-binding</keyword>
<evidence type="ECO:0000259" key="19">
    <source>
        <dbReference type="PROSITE" id="PS51194"/>
    </source>
</evidence>
<evidence type="ECO:0000256" key="15">
    <source>
        <dbReference type="ARBA" id="ARBA00034617"/>
    </source>
</evidence>
<dbReference type="PROSITE" id="PS50967">
    <property type="entry name" value="HRDC"/>
    <property type="match status" value="1"/>
</dbReference>
<dbReference type="GO" id="GO:0009432">
    <property type="term" value="P:SOS response"/>
    <property type="evidence" value="ECO:0007669"/>
    <property type="project" value="UniProtKB-UniRule"/>
</dbReference>
<keyword evidence="7 20" id="KW-0378">Hydrolase</keyword>
<dbReference type="Pfam" id="PF00270">
    <property type="entry name" value="DEAD"/>
    <property type="match status" value="1"/>
</dbReference>
<dbReference type="InterPro" id="IPR004589">
    <property type="entry name" value="DNA_helicase_ATP-dep_RecQ"/>
</dbReference>
<dbReference type="InterPro" id="IPR018982">
    <property type="entry name" value="RQC_domain"/>
</dbReference>
<keyword evidence="14" id="KW-0413">Isomerase</keyword>
<evidence type="ECO:0000256" key="11">
    <source>
        <dbReference type="ARBA" id="ARBA00023125"/>
    </source>
</evidence>
<dbReference type="PROSITE" id="PS51192">
    <property type="entry name" value="HELICASE_ATP_BIND_1"/>
    <property type="match status" value="1"/>
</dbReference>
<evidence type="ECO:0000256" key="14">
    <source>
        <dbReference type="ARBA" id="ARBA00023235"/>
    </source>
</evidence>
<keyword evidence="9" id="KW-0862">Zinc</keyword>
<dbReference type="EC" id="5.6.2.4" evidence="16"/>
<dbReference type="Pfam" id="PF00271">
    <property type="entry name" value="Helicase_C"/>
    <property type="match status" value="1"/>
</dbReference>
<comment type="similarity">
    <text evidence="3">Belongs to the helicase family. RecQ subfamily.</text>
</comment>
<dbReference type="GO" id="GO:0043590">
    <property type="term" value="C:bacterial nucleoid"/>
    <property type="evidence" value="ECO:0007669"/>
    <property type="project" value="TreeGrafter"/>
</dbReference>
<keyword evidence="21" id="KW-1185">Reference proteome</keyword>
<dbReference type="SUPFAM" id="SSF47819">
    <property type="entry name" value="HRDC-like"/>
    <property type="match status" value="1"/>
</dbReference>
<accession>A0A437SW21</accession>
<dbReference type="InterPro" id="IPR011545">
    <property type="entry name" value="DEAD/DEAH_box_helicase_dom"/>
</dbReference>
<dbReference type="SUPFAM" id="SSF46785">
    <property type="entry name" value="Winged helix' DNA-binding domain"/>
    <property type="match status" value="1"/>
</dbReference>
<dbReference type="Gene3D" id="1.10.150.80">
    <property type="entry name" value="HRDC domain"/>
    <property type="match status" value="1"/>
</dbReference>
<dbReference type="GO" id="GO:0009378">
    <property type="term" value="F:four-way junction helicase activity"/>
    <property type="evidence" value="ECO:0007669"/>
    <property type="project" value="TreeGrafter"/>
</dbReference>
<dbReference type="PROSITE" id="PS51194">
    <property type="entry name" value="HELICASE_CTER"/>
    <property type="match status" value="1"/>
</dbReference>
<dbReference type="InterPro" id="IPR027417">
    <property type="entry name" value="P-loop_NTPase"/>
</dbReference>
<dbReference type="PANTHER" id="PTHR13710:SF105">
    <property type="entry name" value="ATP-DEPENDENT DNA HELICASE Q1"/>
    <property type="match status" value="1"/>
</dbReference>
<dbReference type="RefSeq" id="WP_103661274.1">
    <property type="nucleotide sequence ID" value="NZ_ML136876.1"/>
</dbReference>
<dbReference type="EMBL" id="RXIA01000007">
    <property type="protein sequence ID" value="RVU71131.1"/>
    <property type="molecule type" value="Genomic_DNA"/>
</dbReference>
<dbReference type="InterPro" id="IPR036388">
    <property type="entry name" value="WH-like_DNA-bd_sf"/>
</dbReference>
<evidence type="ECO:0000256" key="4">
    <source>
        <dbReference type="ARBA" id="ARBA00022723"/>
    </source>
</evidence>
<dbReference type="AlphaFoldDB" id="A0A437SW21"/>
<dbReference type="SMART" id="SM00490">
    <property type="entry name" value="HELICc"/>
    <property type="match status" value="1"/>
</dbReference>
<dbReference type="InterPro" id="IPR036390">
    <property type="entry name" value="WH_DNA-bd_sf"/>
</dbReference>
<dbReference type="InterPro" id="IPR002121">
    <property type="entry name" value="HRDC_dom"/>
</dbReference>
<reference evidence="20 21" key="1">
    <citation type="submission" date="2018-12" db="EMBL/GenBank/DDBJ databases">
        <authorList>
            <person name="Meng J."/>
        </authorList>
    </citation>
    <scope>NUCLEOTIDE SEQUENCE [LARGE SCALE GENOMIC DNA]</scope>
    <source>
        <strain evidence="20 21">HT111-2</strain>
    </source>
</reference>
<evidence type="ECO:0000313" key="21">
    <source>
        <dbReference type="Proteomes" id="UP000288291"/>
    </source>
</evidence>
<dbReference type="InterPro" id="IPR001650">
    <property type="entry name" value="Helicase_C-like"/>
</dbReference>
<evidence type="ECO:0000256" key="1">
    <source>
        <dbReference type="ARBA" id="ARBA00001946"/>
    </source>
</evidence>
<keyword evidence="13" id="KW-0234">DNA repair</keyword>
<organism evidence="20 21">
    <name type="scientific">Lactobacillus xujianguonis</name>
    <dbReference type="NCBI Taxonomy" id="2495899"/>
    <lineage>
        <taxon>Bacteria</taxon>
        <taxon>Bacillati</taxon>
        <taxon>Bacillota</taxon>
        <taxon>Bacilli</taxon>
        <taxon>Lactobacillales</taxon>
        <taxon>Lactobacillaceae</taxon>
        <taxon>Lactobacillus</taxon>
    </lineage>
</organism>
<keyword evidence="10" id="KW-0067">ATP-binding</keyword>
<comment type="caution">
    <text evidence="20">The sequence shown here is derived from an EMBL/GenBank/DDBJ whole genome shotgun (WGS) entry which is preliminary data.</text>
</comment>
<evidence type="ECO:0000256" key="5">
    <source>
        <dbReference type="ARBA" id="ARBA00022741"/>
    </source>
</evidence>
<evidence type="ECO:0000256" key="6">
    <source>
        <dbReference type="ARBA" id="ARBA00022763"/>
    </source>
</evidence>
<dbReference type="Proteomes" id="UP000288291">
    <property type="component" value="Unassembled WGS sequence"/>
</dbReference>
<dbReference type="GO" id="GO:0003677">
    <property type="term" value="F:DNA binding"/>
    <property type="evidence" value="ECO:0007669"/>
    <property type="project" value="UniProtKB-KW"/>
</dbReference>
<dbReference type="CDD" id="cd18794">
    <property type="entry name" value="SF2_C_RecQ"/>
    <property type="match status" value="1"/>
</dbReference>
<evidence type="ECO:0000256" key="10">
    <source>
        <dbReference type="ARBA" id="ARBA00022840"/>
    </source>
</evidence>
<dbReference type="Pfam" id="PF09382">
    <property type="entry name" value="RQC"/>
    <property type="match status" value="1"/>
</dbReference>
<evidence type="ECO:0000259" key="18">
    <source>
        <dbReference type="PROSITE" id="PS51192"/>
    </source>
</evidence>
<dbReference type="InterPro" id="IPR006293">
    <property type="entry name" value="DNA_helicase_ATP-dep_RecQ_bac"/>
</dbReference>
<evidence type="ECO:0000256" key="2">
    <source>
        <dbReference type="ARBA" id="ARBA00001947"/>
    </source>
</evidence>
<dbReference type="FunFam" id="3.40.50.300:FF:000296">
    <property type="entry name" value="ATP-dependent DNA helicase RecQ"/>
    <property type="match status" value="1"/>
</dbReference>
<evidence type="ECO:0000313" key="20">
    <source>
        <dbReference type="EMBL" id="RVU71131.1"/>
    </source>
</evidence>
<sequence>MLNPHTVLKNTFGYSNFRPGQEKVIDLVLEGQNVLAVMPTGAGKSLCYQVPALVNPGVTLVISPLISLMKDQIDSLHQNGIEAAALNSATPQEEVNPILRQAYEGKIKLLYVTPERLAMDYFRYQLNFLDISLVAVDEAHCISQWGHDFRPAYRQIMAGIKALKSQPNILALTATATPAVQDDIANQLAIPKENRVITSFARPNLSFSVVNSPKDNNLYIYKYIHNHQDEAGIVYTNTRKKVEDLTNYLAKKGISVAAYHGGLPADERAQVQDAFQFDQVQVIVATNAFGMGIDKSNVRFVIHANSARNLESYYQEAGRAGRDGDPCEAVMLYKPGDLRTYRWFIENSDADEKYQKVQYTKLAKITQYANTSECLQQFIVRYFGQDCPPCGKCSNCLDKRELMDITQTAKKVIAVVYELDGRFGKNIVAQVAVGSKNQRMKELDAEQLDHYDSLKMPQNEAISLINYLVANGYLEQVGDQYPVVHVTNKGWDVLDGKQQVFRRQPQEVSQVRQENADNGLFALLKEKRLELAKEQKVPAFMIFNDRSLREMTAELPTTEDEFLEISGVGQAKMERYGKVMMQIIKDFKKNHQG</sequence>
<keyword evidence="6" id="KW-0227">DNA damage</keyword>
<dbReference type="SMART" id="SM00341">
    <property type="entry name" value="HRDC"/>
    <property type="match status" value="1"/>
</dbReference>
<dbReference type="Pfam" id="PF16124">
    <property type="entry name" value="RecQ_Zn_bind"/>
    <property type="match status" value="1"/>
</dbReference>
<feature type="domain" description="HRDC" evidence="17">
    <location>
        <begin position="514"/>
        <end position="593"/>
    </location>
</feature>
<dbReference type="GO" id="GO:0006281">
    <property type="term" value="P:DNA repair"/>
    <property type="evidence" value="ECO:0007669"/>
    <property type="project" value="UniProtKB-KW"/>
</dbReference>
<dbReference type="GO" id="GO:0046872">
    <property type="term" value="F:metal ion binding"/>
    <property type="evidence" value="ECO:0007669"/>
    <property type="project" value="UniProtKB-KW"/>
</dbReference>
<comment type="cofactor">
    <cofactor evidence="1">
        <name>Mg(2+)</name>
        <dbReference type="ChEBI" id="CHEBI:18420"/>
    </cofactor>
</comment>
<protein>
    <recommendedName>
        <fullName evidence="16">DNA helicase RecQ</fullName>
        <ecNumber evidence="16">5.6.2.4</ecNumber>
    </recommendedName>
</protein>
<keyword evidence="12" id="KW-0233">DNA recombination</keyword>
<comment type="cofactor">
    <cofactor evidence="2">
        <name>Zn(2+)</name>
        <dbReference type="ChEBI" id="CHEBI:29105"/>
    </cofactor>
</comment>
<dbReference type="InterPro" id="IPR032284">
    <property type="entry name" value="RecQ_Zn-bd"/>
</dbReference>
<dbReference type="GO" id="GO:0043138">
    <property type="term" value="F:3'-5' DNA helicase activity"/>
    <property type="evidence" value="ECO:0007669"/>
    <property type="project" value="UniProtKB-EC"/>
</dbReference>
<dbReference type="SMART" id="SM00956">
    <property type="entry name" value="RQC"/>
    <property type="match status" value="1"/>
</dbReference>
<dbReference type="CDD" id="cd17920">
    <property type="entry name" value="DEXHc_RecQ"/>
    <property type="match status" value="1"/>
</dbReference>
<dbReference type="PANTHER" id="PTHR13710">
    <property type="entry name" value="DNA HELICASE RECQ FAMILY MEMBER"/>
    <property type="match status" value="1"/>
</dbReference>
<feature type="domain" description="Helicase C-terminal" evidence="19">
    <location>
        <begin position="219"/>
        <end position="363"/>
    </location>
</feature>
<dbReference type="GO" id="GO:0006310">
    <property type="term" value="P:DNA recombination"/>
    <property type="evidence" value="ECO:0007669"/>
    <property type="project" value="UniProtKB-UniRule"/>
</dbReference>
<evidence type="ECO:0000256" key="3">
    <source>
        <dbReference type="ARBA" id="ARBA00005446"/>
    </source>
</evidence>
<dbReference type="SMART" id="SM00487">
    <property type="entry name" value="DEXDc"/>
    <property type="match status" value="1"/>
</dbReference>
<dbReference type="GO" id="GO:0016787">
    <property type="term" value="F:hydrolase activity"/>
    <property type="evidence" value="ECO:0007669"/>
    <property type="project" value="UniProtKB-KW"/>
</dbReference>
<keyword evidence="4" id="KW-0479">Metal-binding</keyword>
<dbReference type="GO" id="GO:0030894">
    <property type="term" value="C:replisome"/>
    <property type="evidence" value="ECO:0007669"/>
    <property type="project" value="TreeGrafter"/>
</dbReference>
<evidence type="ECO:0000256" key="8">
    <source>
        <dbReference type="ARBA" id="ARBA00022806"/>
    </source>
</evidence>
<evidence type="ECO:0000256" key="12">
    <source>
        <dbReference type="ARBA" id="ARBA00023172"/>
    </source>
</evidence>
<dbReference type="GO" id="GO:0005524">
    <property type="term" value="F:ATP binding"/>
    <property type="evidence" value="ECO:0007669"/>
    <property type="project" value="UniProtKB-KW"/>
</dbReference>
<dbReference type="Pfam" id="PF00570">
    <property type="entry name" value="HRDC"/>
    <property type="match status" value="1"/>
</dbReference>
<evidence type="ECO:0000259" key="17">
    <source>
        <dbReference type="PROSITE" id="PS50967"/>
    </source>
</evidence>
<dbReference type="SUPFAM" id="SSF52540">
    <property type="entry name" value="P-loop containing nucleoside triphosphate hydrolases"/>
    <property type="match status" value="1"/>
</dbReference>
<dbReference type="Gene3D" id="1.10.10.10">
    <property type="entry name" value="Winged helix-like DNA-binding domain superfamily/Winged helix DNA-binding domain"/>
    <property type="match status" value="1"/>
</dbReference>
<evidence type="ECO:0000256" key="16">
    <source>
        <dbReference type="NCBIfam" id="TIGR01389"/>
    </source>
</evidence>
<dbReference type="NCBIfam" id="TIGR00614">
    <property type="entry name" value="recQ_fam"/>
    <property type="match status" value="1"/>
</dbReference>
<comment type="catalytic activity">
    <reaction evidence="15">
        <text>Couples ATP hydrolysis with the unwinding of duplex DNA by translocating in the 3'-5' direction.</text>
        <dbReference type="EC" id="5.6.2.4"/>
    </reaction>
</comment>
<proteinExistence type="inferred from homology"/>
<gene>
    <name evidence="20" type="primary">recQ</name>
    <name evidence="20" type="ORF">EJK17_03770</name>
</gene>
<dbReference type="NCBIfam" id="TIGR01389">
    <property type="entry name" value="recQ"/>
    <property type="match status" value="1"/>
</dbReference>
<dbReference type="GO" id="GO:0005737">
    <property type="term" value="C:cytoplasm"/>
    <property type="evidence" value="ECO:0007669"/>
    <property type="project" value="TreeGrafter"/>
</dbReference>
<dbReference type="InterPro" id="IPR044876">
    <property type="entry name" value="HRDC_dom_sf"/>
</dbReference>
<dbReference type="InterPro" id="IPR010997">
    <property type="entry name" value="HRDC-like_sf"/>
</dbReference>
<keyword evidence="8 20" id="KW-0347">Helicase</keyword>
<keyword evidence="5" id="KW-0547">Nucleotide-binding</keyword>
<evidence type="ECO:0000256" key="7">
    <source>
        <dbReference type="ARBA" id="ARBA00022801"/>
    </source>
</evidence>
<name>A0A437SW21_9LACO</name>